<evidence type="ECO:0000256" key="7">
    <source>
        <dbReference type="ARBA" id="ARBA00023306"/>
    </source>
</evidence>
<keyword evidence="3" id="KW-0678">Repressor</keyword>
<evidence type="ECO:0000259" key="9">
    <source>
        <dbReference type="SMART" id="SM01367"/>
    </source>
</evidence>
<evidence type="ECO:0000313" key="11">
    <source>
        <dbReference type="Proteomes" id="UP000025227"/>
    </source>
</evidence>
<evidence type="ECO:0000256" key="3">
    <source>
        <dbReference type="ARBA" id="ARBA00022491"/>
    </source>
</evidence>
<comment type="similarity">
    <text evidence="2">Belongs to the retinoblastoma protein (RB) family.</text>
</comment>
<evidence type="ECO:0000256" key="1">
    <source>
        <dbReference type="ARBA" id="ARBA00004123"/>
    </source>
</evidence>
<dbReference type="PANTHER" id="PTHR13742">
    <property type="entry name" value="RETINOBLASTOMA-ASSOCIATED PROTEIN RB -RELATED"/>
    <property type="match status" value="1"/>
</dbReference>
<evidence type="ECO:0000256" key="8">
    <source>
        <dbReference type="SAM" id="MobiDB-lite"/>
    </source>
</evidence>
<dbReference type="GO" id="GO:0000977">
    <property type="term" value="F:RNA polymerase II transcription regulatory region sequence-specific DNA binding"/>
    <property type="evidence" value="ECO:0007669"/>
    <property type="project" value="TreeGrafter"/>
</dbReference>
<evidence type="ECO:0000313" key="12">
    <source>
        <dbReference type="WBParaSite" id="HCON_00027000-00002"/>
    </source>
</evidence>
<sequence>MGTSGRATAVASGSMDEAVVEEALAEEHELKHLEVPNSAEVQADDEILEYPHEIPPPDDGFLHVCAAIDPEMSEELKDNVWAQVCLMIEKVDLDDETVAYVACAFYCVMLELEKFQQRPFSYSILSILKICGVSVIEFFDKLNRWIEIATSSKKIIDQSHKIESSLSVSFVIFKKLLPIFRTLFQFVGSDTEHPFDSKDLFTIVWLMTIIMKKSLPTEDLITSFHLLLCVVEWVYKDLCFHGCEEHIDPESVNSMMESKDGVRVLEVLCRSFDGVLLDAKHFRTHWFNQKRESVLPCVDHKDLNVAANHKKYVTSLNAIYHEIMLRKGELDERMFLPDDFSNIFDPAFDSAAVEMLRRGSTDSKFADAELLLTMSTQNCLEKLAEVKRSPVRNDAKSYVISSQQLRPLCPITQNDTSATPTQRLSAILPSDYKLEGSALQRYCLQTKDNPLSVIELSAYMIGERFVEKVAAECNDRQDTFDPSISQSPDEHRKAMTMLFYVLVEHIVLGERRQNPDRDFQGLLRKEEFLSAVFCCAMELVLFVQESERVFPWCLEVCGLPAISFQKIIEVVVRNEAQLTREMVRHLNKLEERVLEELAWTHGSPLWTSLSRKPDSVPSCEEAWGNPRNPVIVSPTKRMRYEVDSNNTHQNQLPPCSAQMSFFSKLYYLASVRLTDLCERVRVDERGRRMVWTLLEHILKEERSLFIDRHLDQNLLCIVYVVCKANKADTSFVDIMSHYRNQPQSRSHIYRMVRVDSSICASNGTSRRDDGKQADPPAANSQQPQSHSAVDKPPDVSNAQDSSASVVVPSNSEAEPSSGHHVDLIVYYNKVFLPRVEKFMRMLTESSSLASLTPMPVRRIPRGTPLKRSLSDKVTIVPYGQVPYIHRDVTSVRYKLTQSPTRDFRVINRLLNRNRPLYRIAGAPEKTAPHGYRIVL</sequence>
<dbReference type="GO" id="GO:0005667">
    <property type="term" value="C:transcription regulator complex"/>
    <property type="evidence" value="ECO:0007669"/>
    <property type="project" value="TreeGrafter"/>
</dbReference>
<keyword evidence="11" id="KW-1185">Reference proteome</keyword>
<keyword evidence="7" id="KW-0131">Cell cycle</keyword>
<dbReference type="GO" id="GO:0000785">
    <property type="term" value="C:chromatin"/>
    <property type="evidence" value="ECO:0007669"/>
    <property type="project" value="TreeGrafter"/>
</dbReference>
<dbReference type="Proteomes" id="UP000025227">
    <property type="component" value="Unplaced"/>
</dbReference>
<feature type="compositionally biased region" description="Polar residues" evidence="8">
    <location>
        <begin position="796"/>
        <end position="814"/>
    </location>
</feature>
<feature type="domain" description="Retinoblastoma-associated protein N-terminal" evidence="9">
    <location>
        <begin position="116"/>
        <end position="237"/>
    </location>
</feature>
<evidence type="ECO:0000256" key="2">
    <source>
        <dbReference type="ARBA" id="ARBA00009475"/>
    </source>
</evidence>
<dbReference type="Pfam" id="PF01857">
    <property type="entry name" value="RB_B"/>
    <property type="match status" value="1"/>
</dbReference>
<dbReference type="Pfam" id="PF11934">
    <property type="entry name" value="DUF3452"/>
    <property type="match status" value="1"/>
</dbReference>
<keyword evidence="6" id="KW-0539">Nucleus</keyword>
<dbReference type="PANTHER" id="PTHR13742:SF17">
    <property type="entry name" value="RE32990P-RELATED"/>
    <property type="match status" value="1"/>
</dbReference>
<dbReference type="GO" id="GO:0005634">
    <property type="term" value="C:nucleus"/>
    <property type="evidence" value="ECO:0007669"/>
    <property type="project" value="UniProtKB-SubCell"/>
</dbReference>
<name>A0A7I4XZ29_HAECO</name>
<proteinExistence type="inferred from homology"/>
<dbReference type="OMA" id="RPLYRIG"/>
<organism evidence="11 12">
    <name type="scientific">Haemonchus contortus</name>
    <name type="common">Barber pole worm</name>
    <dbReference type="NCBI Taxonomy" id="6289"/>
    <lineage>
        <taxon>Eukaryota</taxon>
        <taxon>Metazoa</taxon>
        <taxon>Ecdysozoa</taxon>
        <taxon>Nematoda</taxon>
        <taxon>Chromadorea</taxon>
        <taxon>Rhabditida</taxon>
        <taxon>Rhabditina</taxon>
        <taxon>Rhabditomorpha</taxon>
        <taxon>Strongyloidea</taxon>
        <taxon>Trichostrongylidae</taxon>
        <taxon>Haemonchus</taxon>
    </lineage>
</organism>
<evidence type="ECO:0000256" key="5">
    <source>
        <dbReference type="ARBA" id="ARBA00023163"/>
    </source>
</evidence>
<dbReference type="InterPro" id="IPR028309">
    <property type="entry name" value="RB_fam"/>
</dbReference>
<dbReference type="WBParaSite" id="HCON_00027000-00002">
    <property type="protein sequence ID" value="HCON_00027000-00002"/>
    <property type="gene ID" value="HCON_00027000"/>
</dbReference>
<feature type="compositionally biased region" description="Polar residues" evidence="8">
    <location>
        <begin position="778"/>
        <end position="787"/>
    </location>
</feature>
<dbReference type="GO" id="GO:0006357">
    <property type="term" value="P:regulation of transcription by RNA polymerase II"/>
    <property type="evidence" value="ECO:0007669"/>
    <property type="project" value="InterPro"/>
</dbReference>
<dbReference type="SMART" id="SM01368">
    <property type="entry name" value="RB_A"/>
    <property type="match status" value="1"/>
</dbReference>
<keyword evidence="4" id="KW-0805">Transcription regulation</keyword>
<accession>A0A7I4XZ29</accession>
<dbReference type="InterPro" id="IPR002719">
    <property type="entry name" value="RB_B"/>
</dbReference>
<dbReference type="Pfam" id="PF01858">
    <property type="entry name" value="RB_A"/>
    <property type="match status" value="1"/>
</dbReference>
<comment type="subcellular location">
    <subcellularLocation>
        <location evidence="1">Nucleus</location>
    </subcellularLocation>
</comment>
<dbReference type="SUPFAM" id="SSF47954">
    <property type="entry name" value="Cyclin-like"/>
    <property type="match status" value="2"/>
</dbReference>
<dbReference type="InterPro" id="IPR024599">
    <property type="entry name" value="RB_N"/>
</dbReference>
<dbReference type="InterPro" id="IPR002720">
    <property type="entry name" value="RB_A"/>
</dbReference>
<dbReference type="GO" id="GO:0030154">
    <property type="term" value="P:cell differentiation"/>
    <property type="evidence" value="ECO:0007669"/>
    <property type="project" value="TreeGrafter"/>
</dbReference>
<dbReference type="Gene3D" id="1.10.472.10">
    <property type="entry name" value="Cyclin-like"/>
    <property type="match status" value="2"/>
</dbReference>
<dbReference type="InterPro" id="IPR036915">
    <property type="entry name" value="Cyclin-like_sf"/>
</dbReference>
<evidence type="ECO:0000256" key="4">
    <source>
        <dbReference type="ARBA" id="ARBA00023015"/>
    </source>
</evidence>
<reference evidence="12" key="1">
    <citation type="submission" date="2020-12" db="UniProtKB">
        <authorList>
            <consortium name="WormBaseParasite"/>
        </authorList>
    </citation>
    <scope>IDENTIFICATION</scope>
    <source>
        <strain evidence="12">MHco3</strain>
    </source>
</reference>
<dbReference type="Gene3D" id="1.10.472.140">
    <property type="match status" value="1"/>
</dbReference>
<dbReference type="OrthoDB" id="844594at2759"/>
<dbReference type="SMART" id="SM01367">
    <property type="entry name" value="DUF3452"/>
    <property type="match status" value="1"/>
</dbReference>
<feature type="domain" description="Retinoblastoma-associated protein A-box" evidence="10">
    <location>
        <begin position="412"/>
        <end position="609"/>
    </location>
</feature>
<evidence type="ECO:0000256" key="6">
    <source>
        <dbReference type="ARBA" id="ARBA00023242"/>
    </source>
</evidence>
<dbReference type="AlphaFoldDB" id="A0A7I4XZ29"/>
<keyword evidence="5" id="KW-0804">Transcription</keyword>
<feature type="region of interest" description="Disordered" evidence="8">
    <location>
        <begin position="760"/>
        <end position="817"/>
    </location>
</feature>
<dbReference type="GO" id="GO:2000134">
    <property type="term" value="P:negative regulation of G1/S transition of mitotic cell cycle"/>
    <property type="evidence" value="ECO:0007669"/>
    <property type="project" value="TreeGrafter"/>
</dbReference>
<protein>
    <submittedName>
        <fullName evidence="12">DUF3452 domain-containing protein</fullName>
    </submittedName>
</protein>
<evidence type="ECO:0000259" key="10">
    <source>
        <dbReference type="SMART" id="SM01368"/>
    </source>
</evidence>